<protein>
    <submittedName>
        <fullName evidence="2">Uncharacterized protein</fullName>
    </submittedName>
</protein>
<feature type="compositionally biased region" description="Pro residues" evidence="1">
    <location>
        <begin position="158"/>
        <end position="170"/>
    </location>
</feature>
<organism evidence="2 3">
    <name type="scientific">Porphyra umbilicalis</name>
    <name type="common">Purple laver</name>
    <name type="synonym">Red alga</name>
    <dbReference type="NCBI Taxonomy" id="2786"/>
    <lineage>
        <taxon>Eukaryota</taxon>
        <taxon>Rhodophyta</taxon>
        <taxon>Bangiophyceae</taxon>
        <taxon>Bangiales</taxon>
        <taxon>Bangiaceae</taxon>
        <taxon>Porphyra</taxon>
    </lineage>
</organism>
<dbReference type="AlphaFoldDB" id="A0A1X6NWC5"/>
<accession>A0A1X6NWC5</accession>
<feature type="compositionally biased region" description="Low complexity" evidence="1">
    <location>
        <begin position="123"/>
        <end position="149"/>
    </location>
</feature>
<evidence type="ECO:0000313" key="2">
    <source>
        <dbReference type="EMBL" id="OSX72882.1"/>
    </source>
</evidence>
<gene>
    <name evidence="2" type="ORF">BU14_0397s0006</name>
</gene>
<sequence length="277" mass="29371">MSSFCSHPPQRTTMATIWRMFAVLVVGASLATVATCLPLSMEEKAIGASQWLTTAARLEASMAATAPAKVVPAAEVEATASTKMEPVMSDSPMVSEEPFEADAAYEPLMSKSITPPGMPPGMPSGMPSGTPLGTPSGMPSGMPSGTPMSKPKRRGYSPMPPRRTHPPMPPVVQGSGSTPMPTAMPTAMLYPRPPRGDKPPKPMPYPMVVEMPSPSEEPMPMELSEPYDPSMMAMPAMEAGVAPMSRVVAEAPEPEVALDEIEKQLKQLHWGKATRTA</sequence>
<feature type="region of interest" description="Disordered" evidence="1">
    <location>
        <begin position="115"/>
        <end position="178"/>
    </location>
</feature>
<dbReference type="Proteomes" id="UP000218209">
    <property type="component" value="Unassembled WGS sequence"/>
</dbReference>
<evidence type="ECO:0000313" key="3">
    <source>
        <dbReference type="Proteomes" id="UP000218209"/>
    </source>
</evidence>
<keyword evidence="3" id="KW-1185">Reference proteome</keyword>
<name>A0A1X6NWC5_PORUM</name>
<evidence type="ECO:0000256" key="1">
    <source>
        <dbReference type="SAM" id="MobiDB-lite"/>
    </source>
</evidence>
<reference evidence="2 3" key="1">
    <citation type="submission" date="2017-03" db="EMBL/GenBank/DDBJ databases">
        <title>WGS assembly of Porphyra umbilicalis.</title>
        <authorList>
            <person name="Brawley S.H."/>
            <person name="Blouin N.A."/>
            <person name="Ficko-Blean E."/>
            <person name="Wheeler G.L."/>
            <person name="Lohr M."/>
            <person name="Goodson H.V."/>
            <person name="Jenkins J.W."/>
            <person name="Blaby-Haas C.E."/>
            <person name="Helliwell K.E."/>
            <person name="Chan C."/>
            <person name="Marriage T."/>
            <person name="Bhattacharya D."/>
            <person name="Klein A.S."/>
            <person name="Badis Y."/>
            <person name="Brodie J."/>
            <person name="Cao Y."/>
            <person name="Collen J."/>
            <person name="Dittami S.M."/>
            <person name="Gachon C.M."/>
            <person name="Green B.R."/>
            <person name="Karpowicz S."/>
            <person name="Kim J.W."/>
            <person name="Kudahl U."/>
            <person name="Lin S."/>
            <person name="Michel G."/>
            <person name="Mittag M."/>
            <person name="Olson B.J."/>
            <person name="Pangilinan J."/>
            <person name="Peng Y."/>
            <person name="Qiu H."/>
            <person name="Shu S."/>
            <person name="Singer J.T."/>
            <person name="Smith A.G."/>
            <person name="Sprecher B.N."/>
            <person name="Wagner V."/>
            <person name="Wang W."/>
            <person name="Wang Z.-Y."/>
            <person name="Yan J."/>
            <person name="Yarish C."/>
            <person name="Zoeuner-Riek S."/>
            <person name="Zhuang Y."/>
            <person name="Zou Y."/>
            <person name="Lindquist E.A."/>
            <person name="Grimwood J."/>
            <person name="Barry K."/>
            <person name="Rokhsar D.S."/>
            <person name="Schmutz J."/>
            <person name="Stiller J.W."/>
            <person name="Grossman A.R."/>
            <person name="Prochnik S.E."/>
        </authorList>
    </citation>
    <scope>NUCLEOTIDE SEQUENCE [LARGE SCALE GENOMIC DNA]</scope>
    <source>
        <strain evidence="2">4086291</strain>
    </source>
</reference>
<dbReference type="EMBL" id="KV919032">
    <property type="protein sequence ID" value="OSX72882.1"/>
    <property type="molecule type" value="Genomic_DNA"/>
</dbReference>
<proteinExistence type="predicted"/>